<dbReference type="Proteomes" id="UP000504609">
    <property type="component" value="Unplaced"/>
</dbReference>
<dbReference type="PANTHER" id="PTHR33132:SF135">
    <property type="entry name" value="OS02G0799700 PROTEIN"/>
    <property type="match status" value="1"/>
</dbReference>
<dbReference type="GeneID" id="111439270"/>
<dbReference type="KEGG" id="cmos:111439270"/>
<evidence type="ECO:0000313" key="2">
    <source>
        <dbReference type="Proteomes" id="UP000504609"/>
    </source>
</evidence>
<reference evidence="3" key="1">
    <citation type="submission" date="2025-08" db="UniProtKB">
        <authorList>
            <consortium name="RefSeq"/>
        </authorList>
    </citation>
    <scope>IDENTIFICATION</scope>
    <source>
        <tissue evidence="3">Young leaves</tissue>
    </source>
</reference>
<proteinExistence type="predicted"/>
<sequence>MASFLGSNSPQVSSLSSLEIKFVGICGKYQIDPRPASPGRSISVQKNRDGNANANENVVSSNKRKWWMCSPSTHPASFRCSLHNKKSRHSVNALNRSEFSNGSLDFRRSAMTNSIARIGGVEGADLVKRALLALIRPSSHQLRPRSAFQPRPSRLSVMSKAEQE</sequence>
<gene>
    <name evidence="3" type="primary">LOC111439270</name>
</gene>
<keyword evidence="2" id="KW-1185">Reference proteome</keyword>
<dbReference type="AlphaFoldDB" id="A0A6J1EY22"/>
<dbReference type="RefSeq" id="XP_022932809.1">
    <property type="nucleotide sequence ID" value="XM_023077041.1"/>
</dbReference>
<feature type="region of interest" description="Disordered" evidence="1">
    <location>
        <begin position="36"/>
        <end position="55"/>
    </location>
</feature>
<organism evidence="2 3">
    <name type="scientific">Cucurbita moschata</name>
    <name type="common">Winter crookneck squash</name>
    <name type="synonym">Cucurbita pepo var. moschata</name>
    <dbReference type="NCBI Taxonomy" id="3662"/>
    <lineage>
        <taxon>Eukaryota</taxon>
        <taxon>Viridiplantae</taxon>
        <taxon>Streptophyta</taxon>
        <taxon>Embryophyta</taxon>
        <taxon>Tracheophyta</taxon>
        <taxon>Spermatophyta</taxon>
        <taxon>Magnoliopsida</taxon>
        <taxon>eudicotyledons</taxon>
        <taxon>Gunneridae</taxon>
        <taxon>Pentapetalae</taxon>
        <taxon>rosids</taxon>
        <taxon>fabids</taxon>
        <taxon>Cucurbitales</taxon>
        <taxon>Cucurbitaceae</taxon>
        <taxon>Cucurbiteae</taxon>
        <taxon>Cucurbita</taxon>
    </lineage>
</organism>
<evidence type="ECO:0000256" key="1">
    <source>
        <dbReference type="SAM" id="MobiDB-lite"/>
    </source>
</evidence>
<feature type="region of interest" description="Disordered" evidence="1">
    <location>
        <begin position="141"/>
        <end position="164"/>
    </location>
</feature>
<protein>
    <submittedName>
        <fullName evidence="3">Uncharacterized protein LOC111439270</fullName>
    </submittedName>
</protein>
<evidence type="ECO:0000313" key="3">
    <source>
        <dbReference type="RefSeq" id="XP_022932809.1"/>
    </source>
</evidence>
<accession>A0A6J1EY22</accession>
<dbReference type="PANTHER" id="PTHR33132">
    <property type="entry name" value="OSJNBB0118P14.9 PROTEIN"/>
    <property type="match status" value="1"/>
</dbReference>
<name>A0A6J1EY22_CUCMO</name>